<dbReference type="Proteomes" id="UP001451782">
    <property type="component" value="Chromosome"/>
</dbReference>
<evidence type="ECO:0000313" key="3">
    <source>
        <dbReference type="Proteomes" id="UP001451782"/>
    </source>
</evidence>
<protein>
    <submittedName>
        <fullName evidence="2">DUF1007 family protein</fullName>
    </submittedName>
</protein>
<dbReference type="Pfam" id="PF06226">
    <property type="entry name" value="DUF1007"/>
    <property type="match status" value="1"/>
</dbReference>
<sequence>MRLILPFLAALVVPVTATAHPHVFVQAQVTVVFNEAGDMGIKLDWYYDDLFSLLVTTDLGIDMDGDLVLTADEQVLLDSQIAAWPPDYDGDLEVAQGGAVLVLGEKQDHRMTYVEGLFVETHVRPVPAVQDAGGPIQIRVYDPSFYTAYDLRSPVLLEGRDDCSAEVIPADVDAAYALAESLLDGQAPGDVGPDEYFPAIGDAFADTIVVTCAGPL</sequence>
<accession>A0AAN0M4B6</accession>
<keyword evidence="3" id="KW-1185">Reference proteome</keyword>
<dbReference type="RefSeq" id="WP_342068549.1">
    <property type="nucleotide sequence ID" value="NZ_CP151762.1"/>
</dbReference>
<proteinExistence type="predicted"/>
<dbReference type="KEGG" id="yag:AABB28_09380"/>
<keyword evidence="1" id="KW-0732">Signal</keyword>
<reference evidence="2 3" key="1">
    <citation type="submission" date="2024-04" db="EMBL/GenBank/DDBJ databases">
        <title>Phylogenomic analyses of a clade within the roseobacter group suggest taxonomic reassignments of species of the genera Aestuariivita, Citreicella, Loktanella, Nautella, Pelagibaca, Ruegeria, Thalassobius, Thiobacimonas and Tropicibacter, and the proposal o.</title>
        <authorList>
            <person name="Jeon C.O."/>
        </authorList>
    </citation>
    <scope>NUCLEOTIDE SEQUENCE [LARGE SCALE GENOMIC DNA]</scope>
    <source>
        <strain evidence="2 3">G8-12</strain>
    </source>
</reference>
<name>A0AAN0M4B6_9RHOB</name>
<dbReference type="AlphaFoldDB" id="A0AAN0M4B6"/>
<feature type="chain" id="PRO_5042850471" evidence="1">
    <location>
        <begin position="20"/>
        <end position="216"/>
    </location>
</feature>
<evidence type="ECO:0000313" key="2">
    <source>
        <dbReference type="EMBL" id="WZU62137.1"/>
    </source>
</evidence>
<feature type="signal peptide" evidence="1">
    <location>
        <begin position="1"/>
        <end position="19"/>
    </location>
</feature>
<gene>
    <name evidence="2" type="ORF">AABB28_09380</name>
</gene>
<dbReference type="EMBL" id="CP151762">
    <property type="protein sequence ID" value="WZU62137.1"/>
    <property type="molecule type" value="Genomic_DNA"/>
</dbReference>
<evidence type="ECO:0000256" key="1">
    <source>
        <dbReference type="SAM" id="SignalP"/>
    </source>
</evidence>
<organism evidence="2 3">
    <name type="scientific">Yoonia algicola</name>
    <dbReference type="NCBI Taxonomy" id="3137368"/>
    <lineage>
        <taxon>Bacteria</taxon>
        <taxon>Pseudomonadati</taxon>
        <taxon>Pseudomonadota</taxon>
        <taxon>Alphaproteobacteria</taxon>
        <taxon>Rhodobacterales</taxon>
        <taxon>Paracoccaceae</taxon>
        <taxon>Yoonia</taxon>
    </lineage>
</organism>
<dbReference type="InterPro" id="IPR010412">
    <property type="entry name" value="DUF1007"/>
</dbReference>